<feature type="transmembrane region" description="Helical" evidence="1">
    <location>
        <begin position="137"/>
        <end position="159"/>
    </location>
</feature>
<dbReference type="InterPro" id="IPR007498">
    <property type="entry name" value="PqiA-like"/>
</dbReference>
<organism evidence="2 3">
    <name type="scientific">Benzoatithermus flavus</name>
    <dbReference type="NCBI Taxonomy" id="3108223"/>
    <lineage>
        <taxon>Bacteria</taxon>
        <taxon>Pseudomonadati</taxon>
        <taxon>Pseudomonadota</taxon>
        <taxon>Alphaproteobacteria</taxon>
        <taxon>Geminicoccales</taxon>
        <taxon>Geminicoccaceae</taxon>
        <taxon>Benzoatithermus</taxon>
    </lineage>
</organism>
<dbReference type="Pfam" id="PF04403">
    <property type="entry name" value="PqiA"/>
    <property type="match status" value="1"/>
</dbReference>
<keyword evidence="1" id="KW-0812">Transmembrane</keyword>
<feature type="transmembrane region" description="Helical" evidence="1">
    <location>
        <begin position="108"/>
        <end position="131"/>
    </location>
</feature>
<evidence type="ECO:0000256" key="1">
    <source>
        <dbReference type="SAM" id="Phobius"/>
    </source>
</evidence>
<evidence type="ECO:0000313" key="3">
    <source>
        <dbReference type="Proteomes" id="UP001375743"/>
    </source>
</evidence>
<dbReference type="RefSeq" id="WP_418158636.1">
    <property type="nucleotide sequence ID" value="NZ_JBBLZC010000005.1"/>
</dbReference>
<name>A0ABU8XP20_9PROT</name>
<dbReference type="Proteomes" id="UP001375743">
    <property type="component" value="Unassembled WGS sequence"/>
</dbReference>
<reference evidence="2 3" key="1">
    <citation type="submission" date="2024-01" db="EMBL/GenBank/DDBJ databases">
        <title>Multi-omics insights into the function and evolution of sodium benzoate biodegradation pathways in Benzoatithermus flavus gen. nov., sp. nov. from hot spring.</title>
        <authorList>
            <person name="Hu C.-J."/>
            <person name="Li W.-J."/>
        </authorList>
    </citation>
    <scope>NUCLEOTIDE SEQUENCE [LARGE SCALE GENOMIC DNA]</scope>
    <source>
        <strain evidence="2 3">SYSU G07066</strain>
    </source>
</reference>
<comment type="caution">
    <text evidence="2">The sequence shown here is derived from an EMBL/GenBank/DDBJ whole genome shotgun (WGS) entry which is preliminary data.</text>
</comment>
<feature type="transmembrane region" description="Helical" evidence="1">
    <location>
        <begin position="63"/>
        <end position="87"/>
    </location>
</feature>
<keyword evidence="1" id="KW-1133">Transmembrane helix</keyword>
<keyword evidence="1" id="KW-0472">Membrane</keyword>
<dbReference type="EMBL" id="JBBLZC010000005">
    <property type="protein sequence ID" value="MEK0082781.1"/>
    <property type="molecule type" value="Genomic_DNA"/>
</dbReference>
<protein>
    <submittedName>
        <fullName evidence="2">Paraquat-inducible protein A</fullName>
    </submittedName>
</protein>
<gene>
    <name evidence="2" type="ORF">U1T56_06445</name>
</gene>
<accession>A0ABU8XP20</accession>
<evidence type="ECO:0000313" key="2">
    <source>
        <dbReference type="EMBL" id="MEK0082781.1"/>
    </source>
</evidence>
<keyword evidence="3" id="KW-1185">Reference proteome</keyword>
<feature type="transmembrane region" description="Helical" evidence="1">
    <location>
        <begin position="12"/>
        <end position="33"/>
    </location>
</feature>
<proteinExistence type="predicted"/>
<sequence length="169" mass="18152">MADSAAERMEGAARLIGPLLIASFLLQPLAWWLPLFTARVPFLWDQEVSIASGLVELWRLDPLLCAVVLLFSVLIPLVKSIALVWVWHRVPHARARRLLDRLSLLAKLSMTEVFLLAVIIVGIKGVGIGRIEVSAGLYGFAAIVLLSLAASTWACAALASAGDGKGISS</sequence>